<dbReference type="Proteomes" id="UP000532194">
    <property type="component" value="Unassembled WGS sequence"/>
</dbReference>
<protein>
    <recommendedName>
        <fullName evidence="3">PhnA protein</fullName>
    </recommendedName>
</protein>
<proteinExistence type="predicted"/>
<keyword evidence="2" id="KW-1185">Reference proteome</keyword>
<sequence>MTTSTIRCCNCVNPTSSKTKKLCTDCQRRLTDLLEWFDRTGPDLEANINKAYRHTANNQGGGGAGRATAPLPVNTVMFDFLETELKPELYGYATCLQVNTIHLHTVRQLAHAIRANNHLMENGATPEYLRILTKLRIKAEQLLDPEQDKPIILGPCPGYTRDNQPCNTSLRVADGQTSVKCPTCGSEWTVNALRERQRQLLLDTDITSTITGIHQKLADCGILTGKTTIRKWADRGQLPIQGEQDGHKTYRLSDAYLLATRSKRSIDSIWHLIAERNHSEEQEKTKQ</sequence>
<dbReference type="RefSeq" id="WP_169171963.1">
    <property type="nucleotide sequence ID" value="NZ_JAAIII010000003.1"/>
</dbReference>
<dbReference type="AlphaFoldDB" id="A0A7Y0ERC5"/>
<dbReference type="EMBL" id="JAAIII010000003">
    <property type="protein sequence ID" value="NMM93911.1"/>
    <property type="molecule type" value="Genomic_DNA"/>
</dbReference>
<name>A0A7Y0ERC5_9BIFI</name>
<evidence type="ECO:0000313" key="2">
    <source>
        <dbReference type="Proteomes" id="UP000532194"/>
    </source>
</evidence>
<accession>A0A7Y0ERC5</accession>
<evidence type="ECO:0000313" key="1">
    <source>
        <dbReference type="EMBL" id="NMM93911.1"/>
    </source>
</evidence>
<evidence type="ECO:0008006" key="3">
    <source>
        <dbReference type="Google" id="ProtNLM"/>
    </source>
</evidence>
<gene>
    <name evidence="1" type="ORF">G1C95_1098</name>
</gene>
<comment type="caution">
    <text evidence="1">The sequence shown here is derived from an EMBL/GenBank/DDBJ whole genome shotgun (WGS) entry which is preliminary data.</text>
</comment>
<organism evidence="1 2">
    <name type="scientific">Bifidobacterium oedipodis</name>
    <dbReference type="NCBI Taxonomy" id="2675322"/>
    <lineage>
        <taxon>Bacteria</taxon>
        <taxon>Bacillati</taxon>
        <taxon>Actinomycetota</taxon>
        <taxon>Actinomycetes</taxon>
        <taxon>Bifidobacteriales</taxon>
        <taxon>Bifidobacteriaceae</taxon>
        <taxon>Bifidobacterium</taxon>
    </lineage>
</organism>
<reference evidence="1 2" key="1">
    <citation type="submission" date="2020-02" db="EMBL/GenBank/DDBJ databases">
        <title>Characterization of phylogenetic diversity of novel bifidobacterial species isolated in Czech ZOOs.</title>
        <authorList>
            <person name="Lugli G.A."/>
            <person name="Vera N.B."/>
            <person name="Ventura M."/>
        </authorList>
    </citation>
    <scope>NUCLEOTIDE SEQUENCE [LARGE SCALE GENOMIC DNA]</scope>
    <source>
        <strain evidence="1 2">DSM 109957</strain>
    </source>
</reference>